<dbReference type="GO" id="GO:0043495">
    <property type="term" value="F:protein-membrane adaptor activity"/>
    <property type="evidence" value="ECO:0007669"/>
    <property type="project" value="TreeGrafter"/>
</dbReference>
<dbReference type="FunCoup" id="A0A7R8V8T7">
    <property type="interactions" value="5"/>
</dbReference>
<protein>
    <recommendedName>
        <fullName evidence="3">PDZ domain-containing protein</fullName>
    </recommendedName>
</protein>
<evidence type="ECO:0000256" key="1">
    <source>
        <dbReference type="ARBA" id="ARBA00022737"/>
    </source>
</evidence>
<name>A0A7R8V8T7_HERIL</name>
<dbReference type="GO" id="GO:0016324">
    <property type="term" value="C:apical plasma membrane"/>
    <property type="evidence" value="ECO:0007669"/>
    <property type="project" value="TreeGrafter"/>
</dbReference>
<proteinExistence type="predicted"/>
<feature type="domain" description="PDZ" evidence="3">
    <location>
        <begin position="24"/>
        <end position="106"/>
    </location>
</feature>
<dbReference type="InterPro" id="IPR051067">
    <property type="entry name" value="NHER"/>
</dbReference>
<reference evidence="4 5" key="1">
    <citation type="submission" date="2020-11" db="EMBL/GenBank/DDBJ databases">
        <authorList>
            <person name="Wallbank WR R."/>
            <person name="Pardo Diaz C."/>
            <person name="Kozak K."/>
            <person name="Martin S."/>
            <person name="Jiggins C."/>
            <person name="Moest M."/>
            <person name="Warren A I."/>
            <person name="Generalovic N T."/>
            <person name="Byers J.R.P. K."/>
            <person name="Montejo-Kovacevich G."/>
            <person name="Yen C E."/>
        </authorList>
    </citation>
    <scope>NUCLEOTIDE SEQUENCE [LARGE SCALE GENOMIC DNA]</scope>
</reference>
<feature type="compositionally biased region" description="Low complexity" evidence="2">
    <location>
        <begin position="156"/>
        <end position="179"/>
    </location>
</feature>
<evidence type="ECO:0000313" key="5">
    <source>
        <dbReference type="Proteomes" id="UP000594454"/>
    </source>
</evidence>
<organism evidence="4 5">
    <name type="scientific">Hermetia illucens</name>
    <name type="common">Black soldier fly</name>
    <dbReference type="NCBI Taxonomy" id="343691"/>
    <lineage>
        <taxon>Eukaryota</taxon>
        <taxon>Metazoa</taxon>
        <taxon>Ecdysozoa</taxon>
        <taxon>Arthropoda</taxon>
        <taxon>Hexapoda</taxon>
        <taxon>Insecta</taxon>
        <taxon>Pterygota</taxon>
        <taxon>Neoptera</taxon>
        <taxon>Endopterygota</taxon>
        <taxon>Diptera</taxon>
        <taxon>Brachycera</taxon>
        <taxon>Stratiomyomorpha</taxon>
        <taxon>Stratiomyidae</taxon>
        <taxon>Hermetiinae</taxon>
        <taxon>Hermetia</taxon>
    </lineage>
</organism>
<dbReference type="InterPro" id="IPR036034">
    <property type="entry name" value="PDZ_sf"/>
</dbReference>
<dbReference type="GO" id="GO:0072659">
    <property type="term" value="P:protein localization to plasma membrane"/>
    <property type="evidence" value="ECO:0007669"/>
    <property type="project" value="TreeGrafter"/>
</dbReference>
<evidence type="ECO:0000256" key="2">
    <source>
        <dbReference type="SAM" id="MobiDB-lite"/>
    </source>
</evidence>
<dbReference type="Gene3D" id="2.30.42.10">
    <property type="match status" value="1"/>
</dbReference>
<evidence type="ECO:0000313" key="4">
    <source>
        <dbReference type="EMBL" id="CAD7094228.1"/>
    </source>
</evidence>
<accession>A0A7R8V8T7</accession>
<dbReference type="SUPFAM" id="SSF50156">
    <property type="entry name" value="PDZ domain-like"/>
    <property type="match status" value="1"/>
</dbReference>
<dbReference type="AlphaFoldDB" id="A0A7R8V8T7"/>
<feature type="region of interest" description="Disordered" evidence="2">
    <location>
        <begin position="113"/>
        <end position="230"/>
    </location>
</feature>
<dbReference type="PANTHER" id="PTHR14191:SF28">
    <property type="entry name" value="GH04176P-RELATED"/>
    <property type="match status" value="1"/>
</dbReference>
<sequence length="263" mass="28787">MSKTENDQDSQVILEQKLSQEHRLCHMVKRPDFDGYGFNLHSEKGKPGQYIGKVDEKSPAEHSGLRQGDRIIEVNGVNIGSESHKQVVQRIKAIENEVRLLVIDPEVEVRLKQQHQKDQEASLKQGSTAQNNNNNSKNSSPTSSLKMQQMNNNRTSISTASSMESSSNGQDTATLTATPSPSPPPKQSDSSSTHNGTSNTSNGTTKMSNSSTEAGSTSSSTSGGLNLKMTAAEMRAKLQARKKYDPKNDSVDLRKKFDIIQKL</sequence>
<dbReference type="PANTHER" id="PTHR14191">
    <property type="entry name" value="PDZ DOMAIN CONTAINING PROTEIN"/>
    <property type="match status" value="1"/>
</dbReference>
<keyword evidence="1" id="KW-0677">Repeat</keyword>
<gene>
    <name evidence="4" type="ORF">HERILL_LOCUS16450</name>
</gene>
<dbReference type="InterPro" id="IPR001478">
    <property type="entry name" value="PDZ"/>
</dbReference>
<evidence type="ECO:0000259" key="3">
    <source>
        <dbReference type="PROSITE" id="PS50106"/>
    </source>
</evidence>
<dbReference type="PROSITE" id="PS50106">
    <property type="entry name" value="PDZ"/>
    <property type="match status" value="1"/>
</dbReference>
<dbReference type="OMA" id="KTCHIVK"/>
<feature type="compositionally biased region" description="Low complexity" evidence="2">
    <location>
        <begin position="187"/>
        <end position="224"/>
    </location>
</feature>
<dbReference type="Pfam" id="PF00595">
    <property type="entry name" value="PDZ"/>
    <property type="match status" value="1"/>
</dbReference>
<dbReference type="EMBL" id="LR899015">
    <property type="protein sequence ID" value="CAD7094228.1"/>
    <property type="molecule type" value="Genomic_DNA"/>
</dbReference>
<dbReference type="CDD" id="cd06768">
    <property type="entry name" value="PDZ_NHERF-like"/>
    <property type="match status" value="1"/>
</dbReference>
<dbReference type="SMART" id="SM00228">
    <property type="entry name" value="PDZ"/>
    <property type="match status" value="1"/>
</dbReference>
<dbReference type="Proteomes" id="UP000594454">
    <property type="component" value="Chromosome 7"/>
</dbReference>
<feature type="compositionally biased region" description="Low complexity" evidence="2">
    <location>
        <begin position="131"/>
        <end position="144"/>
    </location>
</feature>
<feature type="compositionally biased region" description="Polar residues" evidence="2">
    <location>
        <begin position="145"/>
        <end position="155"/>
    </location>
</feature>
<keyword evidence="5" id="KW-1185">Reference proteome</keyword>
<dbReference type="OrthoDB" id="10007415at2759"/>
<dbReference type="InParanoid" id="A0A7R8V8T7"/>